<accession>A0A8K0T961</accession>
<proteinExistence type="predicted"/>
<dbReference type="OrthoDB" id="10471190at2759"/>
<feature type="region of interest" description="Disordered" evidence="1">
    <location>
        <begin position="622"/>
        <end position="645"/>
    </location>
</feature>
<evidence type="ECO:0000313" key="3">
    <source>
        <dbReference type="Proteomes" id="UP000813385"/>
    </source>
</evidence>
<feature type="compositionally biased region" description="Polar residues" evidence="1">
    <location>
        <begin position="628"/>
        <end position="638"/>
    </location>
</feature>
<comment type="caution">
    <text evidence="2">The sequence shown here is derived from an EMBL/GenBank/DDBJ whole genome shotgun (WGS) entry which is preliminary data.</text>
</comment>
<gene>
    <name evidence="2" type="ORF">B0T11DRAFT_341880</name>
</gene>
<keyword evidence="3" id="KW-1185">Reference proteome</keyword>
<dbReference type="EMBL" id="JAGPXD010000005">
    <property type="protein sequence ID" value="KAH7353620.1"/>
    <property type="molecule type" value="Genomic_DNA"/>
</dbReference>
<protein>
    <submittedName>
        <fullName evidence="2">Uncharacterized protein</fullName>
    </submittedName>
</protein>
<dbReference type="Proteomes" id="UP000813385">
    <property type="component" value="Unassembled WGS sequence"/>
</dbReference>
<sequence length="694" mass="77332">MSSDSNGHSLLPLMADLDLTGPPAMSSCGNHRDLISKSQHLDLRSLTWLLSRTNPDGTFLDIPSFDARGTPKPGEWSQRKREKLHGFLEAFAAVLERNHESIVIDTGDVVGFNTYVATSFPSAVPSTLNYIVIDKDEFNQYSHVLNIPPHWVYELLWPKLPASSVRLVEAKSLDNPVPMAGHPAKYRGRFAHWVMKHHLAQIDHNVFVTDVSFAKHLGIVTEAIKETHRHVGNAEAIEDAHIKLGMYVYLSCGARLLETANRGFDEYSFGRMLTAYITDDYKLDPGAHHRDFYTIKDVDVLVELPLHRRKLTVSEYEKLSNLLRRDLRRLDVKDDDLDAALHDSLIHRHTFYDAGGRLLFHKLLTLIITDIQGAADKVVGAKRDVMENRLRYFVSPKMRDSLAADLDHNLIQVCHACRLLNVLATDFLHILESHVIWLSQIFGSNPNAGGMGNKTPTTRRPPGLVDDFAGLSRTVTDPSMAASCLAWIRLLCRQERGMAKLRLPLNFDKRAAWKRHEENFSFHIRRATVWHVSITAAADSTTMKSLTTTIEDLGFTTEEIRLVLNQLLEEGRITKSEAEKKDTAKFGGCVGALASSFSCTSWSTAVPMAMPPLTLVKPPRPTLRGASTVATSSPSAQTRPKAELPSSCYGGLKPCQSWDPRPWTPVLVLITAPATSSGKRPAKRGSAFGRFSTS</sequence>
<evidence type="ECO:0000256" key="1">
    <source>
        <dbReference type="SAM" id="MobiDB-lite"/>
    </source>
</evidence>
<name>A0A8K0T961_9PEZI</name>
<feature type="region of interest" description="Disordered" evidence="1">
    <location>
        <begin position="674"/>
        <end position="694"/>
    </location>
</feature>
<reference evidence="2" key="1">
    <citation type="journal article" date="2021" name="Nat. Commun.">
        <title>Genetic determinants of endophytism in the Arabidopsis root mycobiome.</title>
        <authorList>
            <person name="Mesny F."/>
            <person name="Miyauchi S."/>
            <person name="Thiergart T."/>
            <person name="Pickel B."/>
            <person name="Atanasova L."/>
            <person name="Karlsson M."/>
            <person name="Huettel B."/>
            <person name="Barry K.W."/>
            <person name="Haridas S."/>
            <person name="Chen C."/>
            <person name="Bauer D."/>
            <person name="Andreopoulos W."/>
            <person name="Pangilinan J."/>
            <person name="LaButti K."/>
            <person name="Riley R."/>
            <person name="Lipzen A."/>
            <person name="Clum A."/>
            <person name="Drula E."/>
            <person name="Henrissat B."/>
            <person name="Kohler A."/>
            <person name="Grigoriev I.V."/>
            <person name="Martin F.M."/>
            <person name="Hacquard S."/>
        </authorList>
    </citation>
    <scope>NUCLEOTIDE SEQUENCE</scope>
    <source>
        <strain evidence="2">MPI-CAGE-AT-0016</strain>
    </source>
</reference>
<evidence type="ECO:0000313" key="2">
    <source>
        <dbReference type="EMBL" id="KAH7353620.1"/>
    </source>
</evidence>
<dbReference type="AlphaFoldDB" id="A0A8K0T961"/>
<organism evidence="2 3">
    <name type="scientific">Plectosphaerella cucumerina</name>
    <dbReference type="NCBI Taxonomy" id="40658"/>
    <lineage>
        <taxon>Eukaryota</taxon>
        <taxon>Fungi</taxon>
        <taxon>Dikarya</taxon>
        <taxon>Ascomycota</taxon>
        <taxon>Pezizomycotina</taxon>
        <taxon>Sordariomycetes</taxon>
        <taxon>Hypocreomycetidae</taxon>
        <taxon>Glomerellales</taxon>
        <taxon>Plectosphaerellaceae</taxon>
        <taxon>Plectosphaerella</taxon>
    </lineage>
</organism>